<dbReference type="PROSITE" id="PS50850">
    <property type="entry name" value="MFS"/>
    <property type="match status" value="1"/>
</dbReference>
<evidence type="ECO:0000313" key="10">
    <source>
        <dbReference type="Proteomes" id="UP000293902"/>
    </source>
</evidence>
<dbReference type="EMBL" id="QLNI01000029">
    <property type="protein sequence ID" value="RAM01270.1"/>
    <property type="molecule type" value="Genomic_DNA"/>
</dbReference>
<evidence type="ECO:0000313" key="9">
    <source>
        <dbReference type="Proteomes" id="UP000248798"/>
    </source>
</evidence>
<sequence>MQHKKIFYGWTIVAVAFLIGLTQAGVFQNVLSIFLKPMADEFGWNRSIITGSIAVGSLAGGILSPLVGPYLDHHGPRKAAFWGITILSAGLIALSQLSSVWQLYLFFGTGRMIASGLLALVVTVSVSNWFIEKRGRAMGISQLGSRIGIAFLPLLVQHIIISYGWRTAWAVLGIIVFTCSALPSLIFLKRRPEDVGLLPDGRAPEESLATGVESPDEKSQASRFNIEDEPVWTRKTAVRTTAFRQLVCVMCVIYLVGAGSNFHLFPFMTDQGLPPTMAVLVITVLSVCAAFGGVLFGFLAERISVKKLMGGVLITIGILFYSVFWAVKEPVWMFIFAVVYGTIRGGVLPLIFLLWTEFYGRRSSGTVLGIAGPFRMAANAAGPVSAAICFDLFHNYWIPFSVFSVLLLMAGFLCLVAKPPVSPKEL</sequence>
<reference evidence="8 9" key="1">
    <citation type="submission" date="2018-06" db="EMBL/GenBank/DDBJ databases">
        <title>Complete Genome Sequence of Desulfobacter hydrogenophilus (DSM3380).</title>
        <authorList>
            <person name="Marietou A."/>
            <person name="Schreiber L."/>
            <person name="Marshall I."/>
            <person name="Jorgensen B."/>
        </authorList>
    </citation>
    <scope>NUCLEOTIDE SEQUENCE [LARGE SCALE GENOMIC DNA]</scope>
    <source>
        <strain evidence="8 9">DSM 3380</strain>
    </source>
</reference>
<feature type="transmembrane region" description="Helical" evidence="5">
    <location>
        <begin position="277"/>
        <end position="299"/>
    </location>
</feature>
<keyword evidence="3 5" id="KW-0472">Membrane</keyword>
<feature type="domain" description="Major facilitator superfamily (MFS) profile" evidence="6">
    <location>
        <begin position="13"/>
        <end position="422"/>
    </location>
</feature>
<feature type="transmembrane region" description="Helical" evidence="5">
    <location>
        <begin position="79"/>
        <end position="101"/>
    </location>
</feature>
<dbReference type="Gene3D" id="1.20.1250.20">
    <property type="entry name" value="MFS general substrate transporter like domains"/>
    <property type="match status" value="2"/>
</dbReference>
<feature type="transmembrane region" description="Helical" evidence="5">
    <location>
        <begin position="167"/>
        <end position="188"/>
    </location>
</feature>
<feature type="transmembrane region" description="Helical" evidence="5">
    <location>
        <begin position="396"/>
        <end position="417"/>
    </location>
</feature>
<feature type="transmembrane region" description="Helical" evidence="5">
    <location>
        <begin position="333"/>
        <end position="355"/>
    </location>
</feature>
<keyword evidence="2 5" id="KW-1133">Transmembrane helix</keyword>
<dbReference type="InterPro" id="IPR011701">
    <property type="entry name" value="MFS"/>
</dbReference>
<proteinExistence type="predicted"/>
<dbReference type="PANTHER" id="PTHR11360">
    <property type="entry name" value="MONOCARBOXYLATE TRANSPORTER"/>
    <property type="match status" value="1"/>
</dbReference>
<organism evidence="8 9">
    <name type="scientific">Desulfobacter hydrogenophilus</name>
    <dbReference type="NCBI Taxonomy" id="2291"/>
    <lineage>
        <taxon>Bacteria</taxon>
        <taxon>Pseudomonadati</taxon>
        <taxon>Thermodesulfobacteriota</taxon>
        <taxon>Desulfobacteria</taxon>
        <taxon>Desulfobacterales</taxon>
        <taxon>Desulfobacteraceae</taxon>
        <taxon>Desulfobacter</taxon>
    </lineage>
</organism>
<dbReference type="InterPro" id="IPR036259">
    <property type="entry name" value="MFS_trans_sf"/>
</dbReference>
<evidence type="ECO:0000256" key="5">
    <source>
        <dbReference type="SAM" id="Phobius"/>
    </source>
</evidence>
<evidence type="ECO:0000256" key="2">
    <source>
        <dbReference type="ARBA" id="ARBA00022989"/>
    </source>
</evidence>
<dbReference type="RefSeq" id="WP_111957899.1">
    <property type="nucleotide sequence ID" value="NZ_CP036313.1"/>
</dbReference>
<dbReference type="InterPro" id="IPR020846">
    <property type="entry name" value="MFS_dom"/>
</dbReference>
<dbReference type="OrthoDB" id="146345at2"/>
<dbReference type="EMBL" id="CP036313">
    <property type="protein sequence ID" value="QBH13330.1"/>
    <property type="molecule type" value="Genomic_DNA"/>
</dbReference>
<dbReference type="InterPro" id="IPR050327">
    <property type="entry name" value="Proton-linked_MCT"/>
</dbReference>
<dbReference type="AlphaFoldDB" id="A0A328FC45"/>
<evidence type="ECO:0000256" key="4">
    <source>
        <dbReference type="SAM" id="MobiDB-lite"/>
    </source>
</evidence>
<evidence type="ECO:0000256" key="1">
    <source>
        <dbReference type="ARBA" id="ARBA00022692"/>
    </source>
</evidence>
<dbReference type="Pfam" id="PF07690">
    <property type="entry name" value="MFS_1"/>
    <property type="match status" value="1"/>
</dbReference>
<feature type="transmembrane region" description="Helical" evidence="5">
    <location>
        <begin position="242"/>
        <end position="265"/>
    </location>
</feature>
<evidence type="ECO:0000313" key="8">
    <source>
        <dbReference type="EMBL" id="RAM01270.1"/>
    </source>
</evidence>
<dbReference type="GO" id="GO:0022857">
    <property type="term" value="F:transmembrane transporter activity"/>
    <property type="evidence" value="ECO:0007669"/>
    <property type="project" value="InterPro"/>
</dbReference>
<dbReference type="SUPFAM" id="SSF103473">
    <property type="entry name" value="MFS general substrate transporter"/>
    <property type="match status" value="1"/>
</dbReference>
<name>A0A328FC45_9BACT</name>
<dbReference type="CDD" id="cd17355">
    <property type="entry name" value="MFS_YcxA_like"/>
    <property type="match status" value="1"/>
</dbReference>
<protein>
    <submittedName>
        <fullName evidence="7">MFS transporter</fullName>
    </submittedName>
</protein>
<feature type="transmembrane region" description="Helical" evidence="5">
    <location>
        <begin position="143"/>
        <end position="161"/>
    </location>
</feature>
<evidence type="ECO:0000256" key="3">
    <source>
        <dbReference type="ARBA" id="ARBA00023136"/>
    </source>
</evidence>
<feature type="transmembrane region" description="Helical" evidence="5">
    <location>
        <begin position="7"/>
        <end position="27"/>
    </location>
</feature>
<feature type="transmembrane region" description="Helical" evidence="5">
    <location>
        <begin position="308"/>
        <end position="327"/>
    </location>
</feature>
<evidence type="ECO:0000259" key="6">
    <source>
        <dbReference type="PROSITE" id="PS50850"/>
    </source>
</evidence>
<dbReference type="PANTHER" id="PTHR11360:SF290">
    <property type="entry name" value="MONOCARBOXYLATE MFS PERMEASE"/>
    <property type="match status" value="1"/>
</dbReference>
<dbReference type="Proteomes" id="UP000248798">
    <property type="component" value="Unassembled WGS sequence"/>
</dbReference>
<gene>
    <name evidence="8" type="ORF">DO021_14430</name>
    <name evidence="7" type="ORF">EYB58_10590</name>
</gene>
<feature type="transmembrane region" description="Helical" evidence="5">
    <location>
        <begin position="113"/>
        <end position="131"/>
    </location>
</feature>
<feature type="transmembrane region" description="Helical" evidence="5">
    <location>
        <begin position="47"/>
        <end position="67"/>
    </location>
</feature>
<reference evidence="7 10" key="2">
    <citation type="submission" date="2019-02" db="EMBL/GenBank/DDBJ databases">
        <title>Complete genome sequence of Desulfobacter hydrogenophilus AcRS1.</title>
        <authorList>
            <person name="Marietou A."/>
            <person name="Lund M.B."/>
            <person name="Marshall I.P.G."/>
            <person name="Schreiber L."/>
            <person name="Jorgensen B."/>
        </authorList>
    </citation>
    <scope>NUCLEOTIDE SEQUENCE [LARGE SCALE GENOMIC DNA]</scope>
    <source>
        <strain evidence="7 10">AcRS1</strain>
    </source>
</reference>
<keyword evidence="1 5" id="KW-0812">Transmembrane</keyword>
<evidence type="ECO:0000313" key="7">
    <source>
        <dbReference type="EMBL" id="QBH13330.1"/>
    </source>
</evidence>
<keyword evidence="10" id="KW-1185">Reference proteome</keyword>
<accession>A0A328FC45</accession>
<dbReference type="Proteomes" id="UP000293902">
    <property type="component" value="Chromosome"/>
</dbReference>
<feature type="region of interest" description="Disordered" evidence="4">
    <location>
        <begin position="198"/>
        <end position="219"/>
    </location>
</feature>